<evidence type="ECO:0000256" key="1">
    <source>
        <dbReference type="ARBA" id="ARBA00022729"/>
    </source>
</evidence>
<feature type="region of interest" description="Disordered" evidence="2">
    <location>
        <begin position="158"/>
        <end position="192"/>
    </location>
</feature>
<dbReference type="GO" id="GO:0030288">
    <property type="term" value="C:outer membrane-bounded periplasmic space"/>
    <property type="evidence" value="ECO:0007669"/>
    <property type="project" value="TreeGrafter"/>
</dbReference>
<feature type="domain" description="Organic solvent tolerance-like N-terminal" evidence="3">
    <location>
        <begin position="52"/>
        <end position="156"/>
    </location>
</feature>
<evidence type="ECO:0000259" key="3">
    <source>
        <dbReference type="Pfam" id="PF03968"/>
    </source>
</evidence>
<feature type="compositionally biased region" description="Low complexity" evidence="2">
    <location>
        <begin position="158"/>
        <end position="172"/>
    </location>
</feature>
<proteinExistence type="predicted"/>
<evidence type="ECO:0000313" key="4">
    <source>
        <dbReference type="EMBL" id="MBC2664439.1"/>
    </source>
</evidence>
<sequence length="192" mass="19520">MPSFRLPRLASALPFKGLVVLALGAGAATIGTQMVGAQAIAGFNSNAPVNYEADRIELQDKQKRVILSGSVNISQGDLKMNAARTTVAYTDGGAVKIQRIDATGGVVVARGNETARGDVAIYDFNRRLITMVGAVSLHRGADTLNGGRLVIDLASGVSSVDGRSSGGSSATGATGGSSGGRVSGSFTVPKRN</sequence>
<dbReference type="GO" id="GO:0009279">
    <property type="term" value="C:cell outer membrane"/>
    <property type="evidence" value="ECO:0007669"/>
    <property type="project" value="TreeGrafter"/>
</dbReference>
<organism evidence="4 5">
    <name type="scientific">Novosphingobium flavum</name>
    <dbReference type="NCBI Taxonomy" id="1778672"/>
    <lineage>
        <taxon>Bacteria</taxon>
        <taxon>Pseudomonadati</taxon>
        <taxon>Pseudomonadota</taxon>
        <taxon>Alphaproteobacteria</taxon>
        <taxon>Sphingomonadales</taxon>
        <taxon>Sphingomonadaceae</taxon>
        <taxon>Novosphingobium</taxon>
    </lineage>
</organism>
<accession>A0A7X1KKD6</accession>
<gene>
    <name evidence="4" type="ORF">H7F51_02780</name>
</gene>
<reference evidence="4 5" key="1">
    <citation type="submission" date="2020-08" db="EMBL/GenBank/DDBJ databases">
        <title>The genome sequence of type strain Novosphingobium flavum NBRC 111647.</title>
        <authorList>
            <person name="Liu Y."/>
        </authorList>
    </citation>
    <scope>NUCLEOTIDE SEQUENCE [LARGE SCALE GENOMIC DNA]</scope>
    <source>
        <strain evidence="4 5">NBRC 111647</strain>
    </source>
</reference>
<comment type="caution">
    <text evidence="4">The sequence shown here is derived from an EMBL/GenBank/DDBJ whole genome shotgun (WGS) entry which is preliminary data.</text>
</comment>
<dbReference type="PANTHER" id="PTHR36504">
    <property type="entry name" value="LIPOPOLYSACCHARIDE EXPORT SYSTEM PROTEIN LPTA"/>
    <property type="match status" value="1"/>
</dbReference>
<dbReference type="Gene3D" id="2.60.450.10">
    <property type="entry name" value="Lipopolysaccharide (LPS) transport protein A like domain"/>
    <property type="match status" value="1"/>
</dbReference>
<dbReference type="PANTHER" id="PTHR36504:SF1">
    <property type="entry name" value="LIPOPOLYSACCHARIDE EXPORT SYSTEM PROTEIN LPTA"/>
    <property type="match status" value="1"/>
</dbReference>
<evidence type="ECO:0000313" key="5">
    <source>
        <dbReference type="Proteomes" id="UP000566813"/>
    </source>
</evidence>
<name>A0A7X1KKD6_9SPHN</name>
<dbReference type="EMBL" id="JACLAW010000002">
    <property type="protein sequence ID" value="MBC2664439.1"/>
    <property type="molecule type" value="Genomic_DNA"/>
</dbReference>
<dbReference type="InterPro" id="IPR005653">
    <property type="entry name" value="OstA-like_N"/>
</dbReference>
<keyword evidence="5" id="KW-1185">Reference proteome</keyword>
<dbReference type="Proteomes" id="UP000566813">
    <property type="component" value="Unassembled WGS sequence"/>
</dbReference>
<dbReference type="RefSeq" id="WP_185662691.1">
    <property type="nucleotide sequence ID" value="NZ_JACLAW010000002.1"/>
</dbReference>
<dbReference type="AlphaFoldDB" id="A0A7X1KKD6"/>
<dbReference type="Pfam" id="PF03968">
    <property type="entry name" value="LptD_N"/>
    <property type="match status" value="1"/>
</dbReference>
<dbReference type="GO" id="GO:0015920">
    <property type="term" value="P:lipopolysaccharide transport"/>
    <property type="evidence" value="ECO:0007669"/>
    <property type="project" value="TreeGrafter"/>
</dbReference>
<dbReference type="InterPro" id="IPR052037">
    <property type="entry name" value="LPS_export_LptA"/>
</dbReference>
<evidence type="ECO:0000256" key="2">
    <source>
        <dbReference type="SAM" id="MobiDB-lite"/>
    </source>
</evidence>
<dbReference type="GO" id="GO:0017089">
    <property type="term" value="F:glycolipid transfer activity"/>
    <property type="evidence" value="ECO:0007669"/>
    <property type="project" value="TreeGrafter"/>
</dbReference>
<feature type="compositionally biased region" description="Gly residues" evidence="2">
    <location>
        <begin position="173"/>
        <end position="182"/>
    </location>
</feature>
<protein>
    <submittedName>
        <fullName evidence="4">OstA family protein</fullName>
    </submittedName>
</protein>
<keyword evidence="1" id="KW-0732">Signal</keyword>